<dbReference type="InterPro" id="IPR016024">
    <property type="entry name" value="ARM-type_fold"/>
</dbReference>
<dbReference type="GO" id="GO:0006886">
    <property type="term" value="P:intracellular protein transport"/>
    <property type="evidence" value="ECO:0007669"/>
    <property type="project" value="TreeGrafter"/>
</dbReference>
<reference evidence="1" key="1">
    <citation type="submission" date="2021-02" db="EMBL/GenBank/DDBJ databases">
        <authorList>
            <person name="Nowell W R."/>
        </authorList>
    </citation>
    <scope>NUCLEOTIDE SEQUENCE</scope>
</reference>
<dbReference type="GO" id="GO:0048211">
    <property type="term" value="P:Golgi vesicle docking"/>
    <property type="evidence" value="ECO:0007669"/>
    <property type="project" value="TreeGrafter"/>
</dbReference>
<dbReference type="PANTHER" id="PTHR10013">
    <property type="entry name" value="GENERAL VESICULAR TRANSPORT FACTOR P115"/>
    <property type="match status" value="1"/>
</dbReference>
<dbReference type="AlphaFoldDB" id="A0A820MD10"/>
<dbReference type="Gene3D" id="1.25.10.10">
    <property type="entry name" value="Leucine-rich Repeat Variant"/>
    <property type="match status" value="1"/>
</dbReference>
<evidence type="ECO:0000313" key="1">
    <source>
        <dbReference type="EMBL" id="CAF4370025.1"/>
    </source>
</evidence>
<dbReference type="Proteomes" id="UP000663844">
    <property type="component" value="Unassembled WGS sequence"/>
</dbReference>
<dbReference type="GO" id="GO:0006888">
    <property type="term" value="P:endoplasmic reticulum to Golgi vesicle-mediated transport"/>
    <property type="evidence" value="ECO:0007669"/>
    <property type="project" value="TreeGrafter"/>
</dbReference>
<dbReference type="SUPFAM" id="SSF48371">
    <property type="entry name" value="ARM repeat"/>
    <property type="match status" value="1"/>
</dbReference>
<evidence type="ECO:0000313" key="2">
    <source>
        <dbReference type="Proteomes" id="UP000663844"/>
    </source>
</evidence>
<sequence>LELETLANVMTFEADNDEEQRNLPQDITIQFTELYIKNKEHVHAALDLIEETDFNLRRAAIKFVTVLLTNCTKILQDIILESGPMGVSKLVDLLQDEREVIRNDALLLLQILTQSNANIQKIVAFENGFERLFEILHSEGGSEGGR</sequence>
<name>A0A820MD10_9BILA</name>
<dbReference type="GO" id="GO:0005795">
    <property type="term" value="C:Golgi stack"/>
    <property type="evidence" value="ECO:0007669"/>
    <property type="project" value="TreeGrafter"/>
</dbReference>
<proteinExistence type="predicted"/>
<dbReference type="GO" id="GO:0005783">
    <property type="term" value="C:endoplasmic reticulum"/>
    <property type="evidence" value="ECO:0007669"/>
    <property type="project" value="TreeGrafter"/>
</dbReference>
<dbReference type="PANTHER" id="PTHR10013:SF0">
    <property type="entry name" value="GENERAL VESICULAR TRANSPORT FACTOR P115"/>
    <property type="match status" value="1"/>
</dbReference>
<dbReference type="EMBL" id="CAJOAZ010022881">
    <property type="protein sequence ID" value="CAF4370025.1"/>
    <property type="molecule type" value="Genomic_DNA"/>
</dbReference>
<feature type="non-terminal residue" evidence="1">
    <location>
        <position position="1"/>
    </location>
</feature>
<gene>
    <name evidence="1" type="ORF">OXD698_LOCUS49788</name>
</gene>
<accession>A0A820MD10</accession>
<organism evidence="1 2">
    <name type="scientific">Adineta steineri</name>
    <dbReference type="NCBI Taxonomy" id="433720"/>
    <lineage>
        <taxon>Eukaryota</taxon>
        <taxon>Metazoa</taxon>
        <taxon>Spiralia</taxon>
        <taxon>Gnathifera</taxon>
        <taxon>Rotifera</taxon>
        <taxon>Eurotatoria</taxon>
        <taxon>Bdelloidea</taxon>
        <taxon>Adinetida</taxon>
        <taxon>Adinetidae</taxon>
        <taxon>Adineta</taxon>
    </lineage>
</organism>
<dbReference type="GO" id="GO:0012507">
    <property type="term" value="C:ER to Golgi transport vesicle membrane"/>
    <property type="evidence" value="ECO:0007669"/>
    <property type="project" value="TreeGrafter"/>
</dbReference>
<dbReference type="GO" id="GO:0061025">
    <property type="term" value="P:membrane fusion"/>
    <property type="evidence" value="ECO:0007669"/>
    <property type="project" value="TreeGrafter"/>
</dbReference>
<dbReference type="InterPro" id="IPR024095">
    <property type="entry name" value="Vesicle_P115"/>
</dbReference>
<protein>
    <submittedName>
        <fullName evidence="1">Uncharacterized protein</fullName>
    </submittedName>
</protein>
<dbReference type="InterPro" id="IPR011989">
    <property type="entry name" value="ARM-like"/>
</dbReference>
<comment type="caution">
    <text evidence="1">The sequence shown here is derived from an EMBL/GenBank/DDBJ whole genome shotgun (WGS) entry which is preliminary data.</text>
</comment>